<accession>A0A448XMI3</accession>
<organism evidence="1 2">
    <name type="scientific">Protopolystoma xenopodis</name>
    <dbReference type="NCBI Taxonomy" id="117903"/>
    <lineage>
        <taxon>Eukaryota</taxon>
        <taxon>Metazoa</taxon>
        <taxon>Spiralia</taxon>
        <taxon>Lophotrochozoa</taxon>
        <taxon>Platyhelminthes</taxon>
        <taxon>Monogenea</taxon>
        <taxon>Polyopisthocotylea</taxon>
        <taxon>Polystomatidea</taxon>
        <taxon>Polystomatidae</taxon>
        <taxon>Protopolystoma</taxon>
    </lineage>
</organism>
<name>A0A448XMI3_9PLAT</name>
<dbReference type="AlphaFoldDB" id="A0A448XMI3"/>
<evidence type="ECO:0000313" key="2">
    <source>
        <dbReference type="Proteomes" id="UP000784294"/>
    </source>
</evidence>
<gene>
    <name evidence="1" type="ORF">PXEA_LOCUS33673</name>
</gene>
<proteinExistence type="predicted"/>
<evidence type="ECO:0000313" key="1">
    <source>
        <dbReference type="EMBL" id="VEL40233.1"/>
    </source>
</evidence>
<protein>
    <submittedName>
        <fullName evidence="1">Uncharacterized protein</fullName>
    </submittedName>
</protein>
<keyword evidence="2" id="KW-1185">Reference proteome</keyword>
<sequence>MNYFFSHPEVDFNENGIPSTEYNQVSGKRSHGISQTSHLGVGGMSRRRTFLLYAGLSAITAESAATGPGNASSTVHVPAIFNSCIGMPGFPTTSYLGQPVNEATVGVYGRMWHSPDSNLGLNIASYNQNYWSCWGGVNNGEFICLTDVGLSDDEDAAGFAFGGVGILRLDPSGCPSDAQFLDDLRSLLEIQLQNISILQAATISNYCSLSSLGSGGAPYTGSVKSCQAMGGQNASAAAAAAAVAAASAVASASATTSSGSSTQSQPSGQQLKLMLRFCMAACRVLSTTWYLESQKAVTLAILFKASSTL</sequence>
<dbReference type="EMBL" id="CAAALY010264120">
    <property type="protein sequence ID" value="VEL40233.1"/>
    <property type="molecule type" value="Genomic_DNA"/>
</dbReference>
<reference evidence="1" key="1">
    <citation type="submission" date="2018-11" db="EMBL/GenBank/DDBJ databases">
        <authorList>
            <consortium name="Pathogen Informatics"/>
        </authorList>
    </citation>
    <scope>NUCLEOTIDE SEQUENCE</scope>
</reference>
<comment type="caution">
    <text evidence="1">The sequence shown here is derived from an EMBL/GenBank/DDBJ whole genome shotgun (WGS) entry which is preliminary data.</text>
</comment>
<dbReference type="Proteomes" id="UP000784294">
    <property type="component" value="Unassembled WGS sequence"/>
</dbReference>